<sequence>MSSFALDTEGFADVGVLDPLRDSFWIEEALPAAASALFCSAGIPVAVPEAVLGLRLNWDCEAVLAAAWVTAF</sequence>
<name>A0A7Y0Y413_9ACTO</name>
<accession>A0A7Y0Y413</accession>
<dbReference type="AlphaFoldDB" id="A0A7Y0Y413"/>
<reference evidence="1 2" key="1">
    <citation type="submission" date="2020-04" db="EMBL/GenBank/DDBJ databases">
        <title>Antimicrobial susceptibility and clonality of vaginal-derived multi-drug resistant Mobiluncus isolates in China.</title>
        <authorList>
            <person name="Zhang X."/>
        </authorList>
    </citation>
    <scope>NUCLEOTIDE SEQUENCE [LARGE SCALE GENOMIC DNA]</scope>
    <source>
        <strain evidence="1 2">13</strain>
    </source>
</reference>
<comment type="caution">
    <text evidence="1">The sequence shown here is derived from an EMBL/GenBank/DDBJ whole genome shotgun (WGS) entry which is preliminary data.</text>
</comment>
<organism evidence="1 2">
    <name type="scientific">Mobiluncus mulieris</name>
    <dbReference type="NCBI Taxonomy" id="2052"/>
    <lineage>
        <taxon>Bacteria</taxon>
        <taxon>Bacillati</taxon>
        <taxon>Actinomycetota</taxon>
        <taxon>Actinomycetes</taxon>
        <taxon>Actinomycetales</taxon>
        <taxon>Actinomycetaceae</taxon>
        <taxon>Mobiluncus</taxon>
    </lineage>
</organism>
<evidence type="ECO:0000313" key="1">
    <source>
        <dbReference type="EMBL" id="NMW64577.1"/>
    </source>
</evidence>
<dbReference type="EMBL" id="JABCUR010000002">
    <property type="protein sequence ID" value="NMW64577.1"/>
    <property type="molecule type" value="Genomic_DNA"/>
</dbReference>
<proteinExistence type="predicted"/>
<evidence type="ECO:0000313" key="2">
    <source>
        <dbReference type="Proteomes" id="UP000578252"/>
    </source>
</evidence>
<dbReference type="Proteomes" id="UP000578252">
    <property type="component" value="Unassembled WGS sequence"/>
</dbReference>
<protein>
    <submittedName>
        <fullName evidence="1">Tetrahydrofolate synthase</fullName>
    </submittedName>
</protein>
<gene>
    <name evidence="1" type="ORF">HHJ78_03295</name>
</gene>